<dbReference type="InterPro" id="IPR016570">
    <property type="entry name" value="UCP010361"/>
</dbReference>
<proteinExistence type="inferred from homology"/>
<keyword evidence="3" id="KW-0808">Transferase</keyword>
<reference evidence="10 11" key="1">
    <citation type="submission" date="2020-08" db="EMBL/GenBank/DDBJ databases">
        <title>Sequencing the genomes of 1000 actinobacteria strains.</title>
        <authorList>
            <person name="Klenk H.-P."/>
        </authorList>
    </citation>
    <scope>NUCLEOTIDE SEQUENCE [LARGE SCALE GENOMIC DNA]</scope>
    <source>
        <strain evidence="10 11">DSM 19081</strain>
    </source>
</reference>
<evidence type="ECO:0000256" key="2">
    <source>
        <dbReference type="ARBA" id="ARBA00022475"/>
    </source>
</evidence>
<evidence type="ECO:0008006" key="12">
    <source>
        <dbReference type="Google" id="ProtNLM"/>
    </source>
</evidence>
<feature type="transmembrane region" description="Helical" evidence="9">
    <location>
        <begin position="138"/>
        <end position="168"/>
    </location>
</feature>
<comment type="caution">
    <text evidence="10">The sequence shown here is derived from an EMBL/GenBank/DDBJ whole genome shotgun (WGS) entry which is preliminary data.</text>
</comment>
<dbReference type="RefSeq" id="WP_310735377.1">
    <property type="nucleotide sequence ID" value="NZ_BAAAKT010000002.1"/>
</dbReference>
<feature type="compositionally biased region" description="Polar residues" evidence="8">
    <location>
        <begin position="454"/>
        <end position="471"/>
    </location>
</feature>
<keyword evidence="6 9" id="KW-0472">Membrane</keyword>
<keyword evidence="5 9" id="KW-1133">Transmembrane helix</keyword>
<dbReference type="AlphaFoldDB" id="A0A839FLM7"/>
<feature type="transmembrane region" description="Helical" evidence="9">
    <location>
        <begin position="174"/>
        <end position="202"/>
    </location>
</feature>
<dbReference type="Pfam" id="PF09594">
    <property type="entry name" value="GT87"/>
    <property type="match status" value="1"/>
</dbReference>
<evidence type="ECO:0000313" key="10">
    <source>
        <dbReference type="EMBL" id="MBA8920756.1"/>
    </source>
</evidence>
<dbReference type="GO" id="GO:0016758">
    <property type="term" value="F:hexosyltransferase activity"/>
    <property type="evidence" value="ECO:0007669"/>
    <property type="project" value="InterPro"/>
</dbReference>
<comment type="similarity">
    <text evidence="7">Belongs to the glycosyltransferase 87 family.</text>
</comment>
<feature type="compositionally biased region" description="Low complexity" evidence="8">
    <location>
        <begin position="426"/>
        <end position="440"/>
    </location>
</feature>
<gene>
    <name evidence="10" type="ORF">HNR24_000689</name>
</gene>
<protein>
    <recommendedName>
        <fullName evidence="12">DUF2029 domain-containing protein</fullName>
    </recommendedName>
</protein>
<evidence type="ECO:0000313" key="11">
    <source>
        <dbReference type="Proteomes" id="UP000546252"/>
    </source>
</evidence>
<evidence type="ECO:0000256" key="9">
    <source>
        <dbReference type="SAM" id="Phobius"/>
    </source>
</evidence>
<accession>A0A839FLM7</accession>
<dbReference type="InterPro" id="IPR018584">
    <property type="entry name" value="GT87"/>
</dbReference>
<dbReference type="EMBL" id="JACJIH010000001">
    <property type="protein sequence ID" value="MBA8920756.1"/>
    <property type="molecule type" value="Genomic_DNA"/>
</dbReference>
<sequence length="502" mass="54778">MKLPGSRLLWLLLAATTLGAALSVVAVQWCRVNGWTDPDQHIHMCYSDFSLLFSQRGLAEGLFPFVDDVPADQVMEYPVLLVMVAGVLALLVPGEGITDERILAFYDLNHFAVVLCWLGVVLATAYSTAGNRRQDALLVALAPGIILSLSINWDMWAVFLGALALLLWGRSHPIWAGVLIGLGAAMKLYPLFFLGAILVLCLRSGRLRSFAATTLAAALTWLAVNLPFMILQFEQWSTFYRFSSERDVSFSSVWLFFTWLPLDGAGFSLLSNGLFLVCCLGVAYLGWAAPTRPRMAQLCFLIVASFLLLGKVYSPQFVMWLIPLLVLARPKVRGYLVWQAAEVFHWVSVWMMSAKITSGGEFAGGTELIDWAYHLGILAHMATLIYLMVQVVREILDPEKDILRSPAPAVHGPGQDDDAAGSAHQPTEPARQTAPATAAPVLTDPPTAVPPETSPLQTEPPETSPLQTGPLQSDPLAGVTAGRPDVFGLPGLGRKTSLRLRW</sequence>
<feature type="transmembrane region" description="Helical" evidence="9">
    <location>
        <begin position="108"/>
        <end position="126"/>
    </location>
</feature>
<feature type="transmembrane region" description="Helical" evidence="9">
    <location>
        <begin position="298"/>
        <end position="322"/>
    </location>
</feature>
<keyword evidence="2" id="KW-1003">Cell membrane</keyword>
<dbReference type="PIRSF" id="PIRSF010361">
    <property type="entry name" value="UCP010361"/>
    <property type="match status" value="1"/>
</dbReference>
<evidence type="ECO:0000256" key="4">
    <source>
        <dbReference type="ARBA" id="ARBA00022692"/>
    </source>
</evidence>
<dbReference type="Proteomes" id="UP000546252">
    <property type="component" value="Unassembled WGS sequence"/>
</dbReference>
<name>A0A839FLM7_9MICC</name>
<evidence type="ECO:0000256" key="7">
    <source>
        <dbReference type="ARBA" id="ARBA00024033"/>
    </source>
</evidence>
<dbReference type="GO" id="GO:0005886">
    <property type="term" value="C:plasma membrane"/>
    <property type="evidence" value="ECO:0007669"/>
    <property type="project" value="UniProtKB-SubCell"/>
</dbReference>
<organism evidence="10 11">
    <name type="scientific">Nesterenkonia jeotgali</name>
    <dbReference type="NCBI Taxonomy" id="317018"/>
    <lineage>
        <taxon>Bacteria</taxon>
        <taxon>Bacillati</taxon>
        <taxon>Actinomycetota</taxon>
        <taxon>Actinomycetes</taxon>
        <taxon>Micrococcales</taxon>
        <taxon>Micrococcaceae</taxon>
        <taxon>Nesterenkonia</taxon>
    </lineage>
</organism>
<evidence type="ECO:0000256" key="3">
    <source>
        <dbReference type="ARBA" id="ARBA00022679"/>
    </source>
</evidence>
<feature type="transmembrane region" description="Helical" evidence="9">
    <location>
        <begin position="253"/>
        <end position="286"/>
    </location>
</feature>
<evidence type="ECO:0000256" key="5">
    <source>
        <dbReference type="ARBA" id="ARBA00022989"/>
    </source>
</evidence>
<evidence type="ECO:0000256" key="8">
    <source>
        <dbReference type="SAM" id="MobiDB-lite"/>
    </source>
</evidence>
<evidence type="ECO:0000256" key="1">
    <source>
        <dbReference type="ARBA" id="ARBA00004651"/>
    </source>
</evidence>
<evidence type="ECO:0000256" key="6">
    <source>
        <dbReference type="ARBA" id="ARBA00023136"/>
    </source>
</evidence>
<keyword evidence="4 9" id="KW-0812">Transmembrane</keyword>
<feature type="region of interest" description="Disordered" evidence="8">
    <location>
        <begin position="404"/>
        <end position="492"/>
    </location>
</feature>
<comment type="subcellular location">
    <subcellularLocation>
        <location evidence="1">Cell membrane</location>
        <topology evidence="1">Multi-pass membrane protein</topology>
    </subcellularLocation>
</comment>
<feature type="transmembrane region" description="Helical" evidence="9">
    <location>
        <begin position="209"/>
        <end position="233"/>
    </location>
</feature>